<organism evidence="13 14">
    <name type="scientific">Deinococcus irradiatisoli</name>
    <dbReference type="NCBI Taxonomy" id="2202254"/>
    <lineage>
        <taxon>Bacteria</taxon>
        <taxon>Thermotogati</taxon>
        <taxon>Deinococcota</taxon>
        <taxon>Deinococci</taxon>
        <taxon>Deinococcales</taxon>
        <taxon>Deinococcaceae</taxon>
        <taxon>Deinococcus</taxon>
    </lineage>
</organism>
<keyword evidence="14" id="KW-1185">Reference proteome</keyword>
<feature type="domain" description="tRNAHis guanylyltransferase catalytic" evidence="11">
    <location>
        <begin position="9"/>
        <end position="122"/>
    </location>
</feature>
<keyword evidence="4 13" id="KW-0808">Transferase</keyword>
<evidence type="ECO:0000256" key="2">
    <source>
        <dbReference type="ARBA" id="ARBA00010113"/>
    </source>
</evidence>
<keyword evidence="10" id="KW-0342">GTP-binding</keyword>
<dbReference type="GO" id="GO:0006400">
    <property type="term" value="P:tRNA modification"/>
    <property type="evidence" value="ECO:0007669"/>
    <property type="project" value="InterPro"/>
</dbReference>
<evidence type="ECO:0000256" key="7">
    <source>
        <dbReference type="ARBA" id="ARBA00022723"/>
    </source>
</evidence>
<keyword evidence="5" id="KW-0819">tRNA processing</keyword>
<dbReference type="Pfam" id="PF14413">
    <property type="entry name" value="Thg1C"/>
    <property type="match status" value="1"/>
</dbReference>
<evidence type="ECO:0000256" key="5">
    <source>
        <dbReference type="ARBA" id="ARBA00022694"/>
    </source>
</evidence>
<dbReference type="Pfam" id="PF04446">
    <property type="entry name" value="Thg1"/>
    <property type="match status" value="1"/>
</dbReference>
<protein>
    <recommendedName>
        <fullName evidence="3">tRNA(His) guanylyltransferase</fullName>
        <ecNumber evidence="3">2.7.7.79</ecNumber>
    </recommendedName>
</protein>
<evidence type="ECO:0000256" key="3">
    <source>
        <dbReference type="ARBA" id="ARBA00012511"/>
    </source>
</evidence>
<dbReference type="Gene3D" id="3.30.70.3000">
    <property type="match status" value="1"/>
</dbReference>
<dbReference type="RefSeq" id="WP_109824689.1">
    <property type="nucleotide sequence ID" value="NZ_CP029494.1"/>
</dbReference>
<sequence length="259" mass="30008">MNNDAFEARLRALEYYHSLKIVPGTWVVLRVDGRGFSRFTQERFSKPFDDRFNALMVTTAQALLEEFQGIYAYTESDEISVLFPPSWTLFDREVEKLVSLSAAMASATFTLACGERATFDSRVWIGVAEQDVIDYFRWRQSDAVRCALNGWAYWTLRQEGRSVSEATHTLEGQTTAFKNELLYERGINFNELPAWQRRGVGLYWEIYLKEGVNPLTVQTVLTERRRVKVDRNLPMKEDYSAFLKTRLRPIAQQTVKDGI</sequence>
<dbReference type="AlphaFoldDB" id="A0A2Z3JA58"/>
<evidence type="ECO:0000256" key="1">
    <source>
        <dbReference type="ARBA" id="ARBA00001946"/>
    </source>
</evidence>
<dbReference type="EC" id="2.7.7.79" evidence="3"/>
<evidence type="ECO:0000256" key="6">
    <source>
        <dbReference type="ARBA" id="ARBA00022695"/>
    </source>
</evidence>
<dbReference type="KEGG" id="dez:DKM44_01045"/>
<keyword evidence="8" id="KW-0547">Nucleotide-binding</keyword>
<evidence type="ECO:0000259" key="12">
    <source>
        <dbReference type="Pfam" id="PF14413"/>
    </source>
</evidence>
<evidence type="ECO:0000259" key="11">
    <source>
        <dbReference type="Pfam" id="PF04446"/>
    </source>
</evidence>
<keyword evidence="9" id="KW-0460">Magnesium</keyword>
<feature type="domain" description="Thg1 C-terminal" evidence="12">
    <location>
        <begin position="131"/>
        <end position="211"/>
    </location>
</feature>
<dbReference type="GO" id="GO:0008193">
    <property type="term" value="F:tRNA guanylyltransferase activity"/>
    <property type="evidence" value="ECO:0007669"/>
    <property type="project" value="UniProtKB-EC"/>
</dbReference>
<dbReference type="InterPro" id="IPR038469">
    <property type="entry name" value="tRNAHis_GuaTrfase_Thg1_sf"/>
</dbReference>
<dbReference type="GO" id="GO:0005525">
    <property type="term" value="F:GTP binding"/>
    <property type="evidence" value="ECO:0007669"/>
    <property type="project" value="UniProtKB-KW"/>
</dbReference>
<gene>
    <name evidence="13" type="ORF">DKM44_01045</name>
</gene>
<proteinExistence type="inferred from homology"/>
<evidence type="ECO:0000256" key="4">
    <source>
        <dbReference type="ARBA" id="ARBA00022679"/>
    </source>
</evidence>
<keyword evidence="7" id="KW-0479">Metal-binding</keyword>
<evidence type="ECO:0000313" key="14">
    <source>
        <dbReference type="Proteomes" id="UP000245368"/>
    </source>
</evidence>
<dbReference type="PANTHER" id="PTHR12729:SF6">
    <property type="entry name" value="TRNA(HIS) GUANYLYLTRANSFERASE-RELATED"/>
    <property type="match status" value="1"/>
</dbReference>
<evidence type="ECO:0000256" key="10">
    <source>
        <dbReference type="ARBA" id="ARBA00023134"/>
    </source>
</evidence>
<evidence type="ECO:0000313" key="13">
    <source>
        <dbReference type="EMBL" id="AWN21997.1"/>
    </source>
</evidence>
<reference evidence="13 14" key="1">
    <citation type="submission" date="2018-05" db="EMBL/GenBank/DDBJ databases">
        <title>Complete Genome Sequence of Deinococcus sp. strain 17bor-2.</title>
        <authorList>
            <person name="Srinivasan S."/>
        </authorList>
    </citation>
    <scope>NUCLEOTIDE SEQUENCE [LARGE SCALE GENOMIC DNA]</scope>
    <source>
        <strain evidence="13 14">17bor-2</strain>
    </source>
</reference>
<keyword evidence="6 13" id="KW-0548">Nucleotidyltransferase</keyword>
<dbReference type="GO" id="GO:0000287">
    <property type="term" value="F:magnesium ion binding"/>
    <property type="evidence" value="ECO:0007669"/>
    <property type="project" value="InterPro"/>
</dbReference>
<dbReference type="PANTHER" id="PTHR12729">
    <property type="entry name" value="TRNA(HIS) GUANYLYLTRANSFERASE-RELATED"/>
    <property type="match status" value="1"/>
</dbReference>
<evidence type="ECO:0000256" key="9">
    <source>
        <dbReference type="ARBA" id="ARBA00022842"/>
    </source>
</evidence>
<name>A0A2Z3JA58_9DEIO</name>
<evidence type="ECO:0000256" key="8">
    <source>
        <dbReference type="ARBA" id="ARBA00022741"/>
    </source>
</evidence>
<dbReference type="InterPro" id="IPR025845">
    <property type="entry name" value="Thg1_C_dom"/>
</dbReference>
<dbReference type="InterPro" id="IPR007537">
    <property type="entry name" value="tRNAHis_GuaTrfase_Thg1"/>
</dbReference>
<comment type="similarity">
    <text evidence="2">Belongs to the tRNA(His) guanylyltransferase family.</text>
</comment>
<dbReference type="Proteomes" id="UP000245368">
    <property type="component" value="Chromosome"/>
</dbReference>
<dbReference type="EMBL" id="CP029494">
    <property type="protein sequence ID" value="AWN21997.1"/>
    <property type="molecule type" value="Genomic_DNA"/>
</dbReference>
<accession>A0A2Z3JA58</accession>
<comment type="cofactor">
    <cofactor evidence="1">
        <name>Mg(2+)</name>
        <dbReference type="ChEBI" id="CHEBI:18420"/>
    </cofactor>
</comment>
<dbReference type="OrthoDB" id="4547336at2"/>
<dbReference type="InterPro" id="IPR024956">
    <property type="entry name" value="tRNAHis_GuaTrfase_cat"/>
</dbReference>